<dbReference type="Pfam" id="PF06055">
    <property type="entry name" value="ExoD"/>
    <property type="match status" value="1"/>
</dbReference>
<protein>
    <submittedName>
        <fullName evidence="2">Exopolysaccharide biosynthesis protein</fullName>
    </submittedName>
</protein>
<keyword evidence="1" id="KW-0472">Membrane</keyword>
<keyword evidence="1" id="KW-0812">Transmembrane</keyword>
<feature type="transmembrane region" description="Helical" evidence="1">
    <location>
        <begin position="128"/>
        <end position="150"/>
    </location>
</feature>
<evidence type="ECO:0000313" key="2">
    <source>
        <dbReference type="EMBL" id="XBO71717.1"/>
    </source>
</evidence>
<feature type="transmembrane region" description="Helical" evidence="1">
    <location>
        <begin position="184"/>
        <end position="200"/>
    </location>
</feature>
<dbReference type="AlphaFoldDB" id="A0AAU7KJ66"/>
<dbReference type="PIRSF" id="PIRSF033239">
    <property type="entry name" value="ExoD"/>
    <property type="match status" value="1"/>
</dbReference>
<dbReference type="PANTHER" id="PTHR41795">
    <property type="entry name" value="EXOPOLYSACCHARIDE SYNTHESIS PROTEIN"/>
    <property type="match status" value="1"/>
</dbReference>
<gene>
    <name evidence="2" type="ORF">NFG58_03090</name>
</gene>
<dbReference type="InterPro" id="IPR010331">
    <property type="entry name" value="ExoD"/>
</dbReference>
<accession>A0AAU7KJ66</accession>
<proteinExistence type="predicted"/>
<name>A0AAU7KJ66_9GAMM</name>
<evidence type="ECO:0000256" key="1">
    <source>
        <dbReference type="SAM" id="Phobius"/>
    </source>
</evidence>
<dbReference type="PANTHER" id="PTHR41795:SF1">
    <property type="entry name" value="EXOPOLYSACCHARIDE SYNTHESIS PROTEIN"/>
    <property type="match status" value="1"/>
</dbReference>
<organism evidence="2">
    <name type="scientific">Halomonas sp. RT37</name>
    <dbReference type="NCBI Taxonomy" id="2950872"/>
    <lineage>
        <taxon>Bacteria</taxon>
        <taxon>Pseudomonadati</taxon>
        <taxon>Pseudomonadota</taxon>
        <taxon>Gammaproteobacteria</taxon>
        <taxon>Oceanospirillales</taxon>
        <taxon>Halomonadaceae</taxon>
        <taxon>Halomonas</taxon>
    </lineage>
</organism>
<dbReference type="EMBL" id="CP098827">
    <property type="protein sequence ID" value="XBO71717.1"/>
    <property type="molecule type" value="Genomic_DNA"/>
</dbReference>
<dbReference type="RefSeq" id="WP_348827581.1">
    <property type="nucleotide sequence ID" value="NZ_CP098827.1"/>
</dbReference>
<keyword evidence="1" id="KW-1133">Transmembrane helix</keyword>
<reference evidence="2" key="1">
    <citation type="submission" date="2022-06" db="EMBL/GenBank/DDBJ databases">
        <title>A novel DMS-producing enzyme.</title>
        <authorList>
            <person name="Zhang Y."/>
        </authorList>
    </citation>
    <scope>NUCLEOTIDE SEQUENCE</scope>
    <source>
        <strain evidence="2">RT37</strain>
    </source>
</reference>
<sequence length="201" mass="21460">MPTSSTASESSPESLTELLDQLQAASQDKRCLSLAEVINAVGRRSFAPILLVAGLVTLTPLIGDIPGVPTMMALLIVLAAAQLLAGKKSVWLPAWLARREVETDKVERTIGWLRKPAAWIDRLLKPRLTVFTGQIARYPIGLACLAIALATPPMELIPFSATLAGAAQTMFGLALLARDGLMALLGYLFTLSTAWVVLVAL</sequence>